<sequence>MTCLPARLAHLTRHMELMNVRMRSVRTLCVSGSGMTEELARSALTVFPCLSQFRNIYSLSECCGLVTASSKFEISSNDLGFPTPNVELKVTPLFLCLQQLSGPLQRNISDRPILEASH</sequence>
<evidence type="ECO:0000313" key="3">
    <source>
        <dbReference type="Proteomes" id="UP000821853"/>
    </source>
</evidence>
<dbReference type="AlphaFoldDB" id="A0A9J6H5H6"/>
<comment type="caution">
    <text evidence="2">The sequence shown here is derived from an EMBL/GenBank/DDBJ whole genome shotgun (WGS) entry which is preliminary data.</text>
</comment>
<dbReference type="Gene3D" id="3.40.50.12780">
    <property type="entry name" value="N-terminal domain of ligase-like"/>
    <property type="match status" value="1"/>
</dbReference>
<dbReference type="SUPFAM" id="SSF56801">
    <property type="entry name" value="Acetyl-CoA synthetase-like"/>
    <property type="match status" value="1"/>
</dbReference>
<evidence type="ECO:0000313" key="2">
    <source>
        <dbReference type="EMBL" id="KAH9382047.1"/>
    </source>
</evidence>
<gene>
    <name evidence="2" type="ORF">HPB48_008520</name>
</gene>
<dbReference type="InterPro" id="IPR042099">
    <property type="entry name" value="ANL_N_sf"/>
</dbReference>
<dbReference type="Proteomes" id="UP000821853">
    <property type="component" value="Chromosome 9"/>
</dbReference>
<dbReference type="VEuPathDB" id="VectorBase:HLOH_052342"/>
<protein>
    <recommendedName>
        <fullName evidence="1">AMP-dependent synthetase/ligase domain-containing protein</fullName>
    </recommendedName>
</protein>
<organism evidence="2 3">
    <name type="scientific">Haemaphysalis longicornis</name>
    <name type="common">Bush tick</name>
    <dbReference type="NCBI Taxonomy" id="44386"/>
    <lineage>
        <taxon>Eukaryota</taxon>
        <taxon>Metazoa</taxon>
        <taxon>Ecdysozoa</taxon>
        <taxon>Arthropoda</taxon>
        <taxon>Chelicerata</taxon>
        <taxon>Arachnida</taxon>
        <taxon>Acari</taxon>
        <taxon>Parasitiformes</taxon>
        <taxon>Ixodida</taxon>
        <taxon>Ixodoidea</taxon>
        <taxon>Ixodidae</taxon>
        <taxon>Haemaphysalinae</taxon>
        <taxon>Haemaphysalis</taxon>
    </lineage>
</organism>
<reference evidence="2 3" key="1">
    <citation type="journal article" date="2020" name="Cell">
        <title>Large-Scale Comparative Analyses of Tick Genomes Elucidate Their Genetic Diversity and Vector Capacities.</title>
        <authorList>
            <consortium name="Tick Genome and Microbiome Consortium (TIGMIC)"/>
            <person name="Jia N."/>
            <person name="Wang J."/>
            <person name="Shi W."/>
            <person name="Du L."/>
            <person name="Sun Y."/>
            <person name="Zhan W."/>
            <person name="Jiang J.F."/>
            <person name="Wang Q."/>
            <person name="Zhang B."/>
            <person name="Ji P."/>
            <person name="Bell-Sakyi L."/>
            <person name="Cui X.M."/>
            <person name="Yuan T.T."/>
            <person name="Jiang B.G."/>
            <person name="Yang W.F."/>
            <person name="Lam T.T."/>
            <person name="Chang Q.C."/>
            <person name="Ding S.J."/>
            <person name="Wang X.J."/>
            <person name="Zhu J.G."/>
            <person name="Ruan X.D."/>
            <person name="Zhao L."/>
            <person name="Wei J.T."/>
            <person name="Ye R.Z."/>
            <person name="Que T.C."/>
            <person name="Du C.H."/>
            <person name="Zhou Y.H."/>
            <person name="Cheng J.X."/>
            <person name="Dai P.F."/>
            <person name="Guo W.B."/>
            <person name="Han X.H."/>
            <person name="Huang E.J."/>
            <person name="Li L.F."/>
            <person name="Wei W."/>
            <person name="Gao Y.C."/>
            <person name="Liu J.Z."/>
            <person name="Shao H.Z."/>
            <person name="Wang X."/>
            <person name="Wang C.C."/>
            <person name="Yang T.C."/>
            <person name="Huo Q.B."/>
            <person name="Li W."/>
            <person name="Chen H.Y."/>
            <person name="Chen S.E."/>
            <person name="Zhou L.G."/>
            <person name="Ni X.B."/>
            <person name="Tian J.H."/>
            <person name="Sheng Y."/>
            <person name="Liu T."/>
            <person name="Pan Y.S."/>
            <person name="Xia L.Y."/>
            <person name="Li J."/>
            <person name="Zhao F."/>
            <person name="Cao W.C."/>
        </authorList>
    </citation>
    <scope>NUCLEOTIDE SEQUENCE [LARGE SCALE GENOMIC DNA]</scope>
    <source>
        <strain evidence="2">HaeL-2018</strain>
    </source>
</reference>
<evidence type="ECO:0000259" key="1">
    <source>
        <dbReference type="Pfam" id="PF00501"/>
    </source>
</evidence>
<name>A0A9J6H5H6_HAELO</name>
<keyword evidence="3" id="KW-1185">Reference proteome</keyword>
<dbReference type="Pfam" id="PF00501">
    <property type="entry name" value="AMP-binding"/>
    <property type="match status" value="1"/>
</dbReference>
<accession>A0A9J6H5H6</accession>
<dbReference type="InterPro" id="IPR000873">
    <property type="entry name" value="AMP-dep_synth/lig_dom"/>
</dbReference>
<feature type="domain" description="AMP-dependent synthetase/ligase" evidence="1">
    <location>
        <begin position="1"/>
        <end position="90"/>
    </location>
</feature>
<dbReference type="EMBL" id="JABSTR010000011">
    <property type="protein sequence ID" value="KAH9382047.1"/>
    <property type="molecule type" value="Genomic_DNA"/>
</dbReference>
<proteinExistence type="predicted"/>